<protein>
    <recommendedName>
        <fullName evidence="14">Bifunctional adenosylcobalamin biosynthesis protein</fullName>
        <ecNumber evidence="14">2.7.1.156</ecNumber>
        <ecNumber evidence="14">2.7.7.62</ecNumber>
    </recommendedName>
</protein>
<evidence type="ECO:0000313" key="16">
    <source>
        <dbReference type="Proteomes" id="UP000624279"/>
    </source>
</evidence>
<evidence type="ECO:0000256" key="10">
    <source>
        <dbReference type="ARBA" id="ARBA00022741"/>
    </source>
</evidence>
<comment type="pathway">
    <text evidence="6 14">Cofactor biosynthesis; adenosylcobalamin biosynthesis; adenosylcobalamin from cob(II)yrinate a,c-diamide: step 5/7.</text>
</comment>
<dbReference type="RefSeq" id="WP_186942441.1">
    <property type="nucleotide sequence ID" value="NZ_JACOGA010000011.1"/>
</dbReference>
<evidence type="ECO:0000256" key="6">
    <source>
        <dbReference type="ARBA" id="ARBA00005159"/>
    </source>
</evidence>
<evidence type="ECO:0000313" key="15">
    <source>
        <dbReference type="EMBL" id="MBC3874446.1"/>
    </source>
</evidence>
<comment type="catalytic activity">
    <reaction evidence="3">
        <text>adenosylcob(III)inamide + GTP = adenosylcob(III)inamide phosphate + GDP + H(+)</text>
        <dbReference type="Rhea" id="RHEA:15765"/>
        <dbReference type="ChEBI" id="CHEBI:2480"/>
        <dbReference type="ChEBI" id="CHEBI:15378"/>
        <dbReference type="ChEBI" id="CHEBI:37565"/>
        <dbReference type="ChEBI" id="CHEBI:58189"/>
        <dbReference type="ChEBI" id="CHEBI:58502"/>
        <dbReference type="EC" id="2.7.1.156"/>
    </reaction>
</comment>
<dbReference type="InterPro" id="IPR027417">
    <property type="entry name" value="P-loop_NTPase"/>
</dbReference>
<comment type="catalytic activity">
    <reaction evidence="1 14">
        <text>adenosylcob(III)inamide + ATP = adenosylcob(III)inamide phosphate + ADP + H(+)</text>
        <dbReference type="Rhea" id="RHEA:15769"/>
        <dbReference type="ChEBI" id="CHEBI:2480"/>
        <dbReference type="ChEBI" id="CHEBI:15378"/>
        <dbReference type="ChEBI" id="CHEBI:30616"/>
        <dbReference type="ChEBI" id="CHEBI:58502"/>
        <dbReference type="ChEBI" id="CHEBI:456216"/>
        <dbReference type="EC" id="2.7.1.156"/>
    </reaction>
</comment>
<dbReference type="Gene3D" id="3.40.50.300">
    <property type="entry name" value="P-loop containing nucleotide triphosphate hydrolases"/>
    <property type="match status" value="1"/>
</dbReference>
<reference evidence="15 16" key="1">
    <citation type="submission" date="2020-08" db="EMBL/GenBank/DDBJ databases">
        <title>Novel species isolated from subtropical streams in China.</title>
        <authorList>
            <person name="Lu H."/>
        </authorList>
    </citation>
    <scope>NUCLEOTIDE SEQUENCE [LARGE SCALE GENOMIC DNA]</scope>
    <source>
        <strain evidence="15 16">LX15W</strain>
    </source>
</reference>
<keyword evidence="13 14" id="KW-0342">GTP-binding</keyword>
<keyword evidence="12 14" id="KW-0067">ATP-binding</keyword>
<name>A0ABR6YD11_9BURK</name>
<dbReference type="PIRSF" id="PIRSF006135">
    <property type="entry name" value="CobU"/>
    <property type="match status" value="1"/>
</dbReference>
<evidence type="ECO:0000256" key="12">
    <source>
        <dbReference type="ARBA" id="ARBA00022840"/>
    </source>
</evidence>
<keyword evidence="15" id="KW-0548">Nucleotidyltransferase</keyword>
<dbReference type="EMBL" id="JACOGA010000011">
    <property type="protein sequence ID" value="MBC3874446.1"/>
    <property type="molecule type" value="Genomic_DNA"/>
</dbReference>
<organism evidence="15 16">
    <name type="scientific">Undibacterium flavidum</name>
    <dbReference type="NCBI Taxonomy" id="2762297"/>
    <lineage>
        <taxon>Bacteria</taxon>
        <taxon>Pseudomonadati</taxon>
        <taxon>Pseudomonadota</taxon>
        <taxon>Betaproteobacteria</taxon>
        <taxon>Burkholderiales</taxon>
        <taxon>Oxalobacteraceae</taxon>
        <taxon>Undibacterium</taxon>
    </lineage>
</organism>
<dbReference type="InterPro" id="IPR003203">
    <property type="entry name" value="CobU/CobP"/>
</dbReference>
<sequence>MPASISIAPSELRSTELILGGQKSGKSARAETLAVHWLQASEQHQAVFIATAQAWDAEMQARIARHQADRALRLPQMRTLEEPRAIAALIREHSRADTLIVLDCITLWLNNCMMPVDDAPLGAEELNAALMELLVALQSAQGPIVLVSNEIGLGVIPLGAEVRAYVDQLGKFNQALAAQVARVSWMLAGLPVIVKE</sequence>
<comment type="catalytic activity">
    <reaction evidence="2 14">
        <text>adenosylcob(III)inamide phosphate + GTP + H(+) = adenosylcob(III)inamide-GDP + diphosphate</text>
        <dbReference type="Rhea" id="RHEA:22712"/>
        <dbReference type="ChEBI" id="CHEBI:15378"/>
        <dbReference type="ChEBI" id="CHEBI:33019"/>
        <dbReference type="ChEBI" id="CHEBI:37565"/>
        <dbReference type="ChEBI" id="CHEBI:58502"/>
        <dbReference type="ChEBI" id="CHEBI:60487"/>
        <dbReference type="EC" id="2.7.7.62"/>
    </reaction>
</comment>
<gene>
    <name evidence="15" type="ORF">H8K55_12675</name>
</gene>
<evidence type="ECO:0000256" key="5">
    <source>
        <dbReference type="ARBA" id="ARBA00004692"/>
    </source>
</evidence>
<keyword evidence="10 14" id="KW-0547">Nucleotide-binding</keyword>
<evidence type="ECO:0000256" key="2">
    <source>
        <dbReference type="ARBA" id="ARBA00000711"/>
    </source>
</evidence>
<comment type="similarity">
    <text evidence="7 14">Belongs to the CobU/CobP family.</text>
</comment>
<evidence type="ECO:0000256" key="14">
    <source>
        <dbReference type="PIRNR" id="PIRNR006135"/>
    </source>
</evidence>
<comment type="function">
    <text evidence="4 14">Catalyzes ATP-dependent phosphorylation of adenosylcobinamide and addition of GMP to adenosylcobinamide phosphate.</text>
</comment>
<evidence type="ECO:0000256" key="8">
    <source>
        <dbReference type="ARBA" id="ARBA00022573"/>
    </source>
</evidence>
<dbReference type="Pfam" id="PF02283">
    <property type="entry name" value="CobU"/>
    <property type="match status" value="1"/>
</dbReference>
<comment type="caution">
    <text evidence="15">The sequence shown here is derived from an EMBL/GenBank/DDBJ whole genome shotgun (WGS) entry which is preliminary data.</text>
</comment>
<dbReference type="GO" id="GO:0016779">
    <property type="term" value="F:nucleotidyltransferase activity"/>
    <property type="evidence" value="ECO:0007669"/>
    <property type="project" value="UniProtKB-KW"/>
</dbReference>
<evidence type="ECO:0000256" key="13">
    <source>
        <dbReference type="ARBA" id="ARBA00023134"/>
    </source>
</evidence>
<keyword evidence="11 14" id="KW-0418">Kinase</keyword>
<dbReference type="EC" id="2.7.1.156" evidence="14"/>
<evidence type="ECO:0000256" key="7">
    <source>
        <dbReference type="ARBA" id="ARBA00007490"/>
    </source>
</evidence>
<comment type="pathway">
    <text evidence="5 14">Cofactor biosynthesis; adenosylcobalamin biosynthesis; adenosylcobalamin from cob(II)yrinate a,c-diamide: step 6/7.</text>
</comment>
<keyword evidence="9 14" id="KW-0808">Transferase</keyword>
<dbReference type="SUPFAM" id="SSF52540">
    <property type="entry name" value="P-loop containing nucleoside triphosphate hydrolases"/>
    <property type="match status" value="1"/>
</dbReference>
<keyword evidence="8 14" id="KW-0169">Cobalamin biosynthesis</keyword>
<dbReference type="PANTHER" id="PTHR34848">
    <property type="match status" value="1"/>
</dbReference>
<keyword evidence="16" id="KW-1185">Reference proteome</keyword>
<dbReference type="CDD" id="cd00544">
    <property type="entry name" value="CobU"/>
    <property type="match status" value="1"/>
</dbReference>
<evidence type="ECO:0000256" key="3">
    <source>
        <dbReference type="ARBA" id="ARBA00001522"/>
    </source>
</evidence>
<dbReference type="Proteomes" id="UP000624279">
    <property type="component" value="Unassembled WGS sequence"/>
</dbReference>
<dbReference type="GO" id="GO:0016301">
    <property type="term" value="F:kinase activity"/>
    <property type="evidence" value="ECO:0007669"/>
    <property type="project" value="UniProtKB-KW"/>
</dbReference>
<evidence type="ECO:0000256" key="4">
    <source>
        <dbReference type="ARBA" id="ARBA00003889"/>
    </source>
</evidence>
<proteinExistence type="inferred from homology"/>
<dbReference type="PANTHER" id="PTHR34848:SF1">
    <property type="entry name" value="BIFUNCTIONAL ADENOSYLCOBALAMIN BIOSYNTHESIS PROTEIN COBU"/>
    <property type="match status" value="1"/>
</dbReference>
<evidence type="ECO:0000256" key="1">
    <source>
        <dbReference type="ARBA" id="ARBA00000312"/>
    </source>
</evidence>
<evidence type="ECO:0000256" key="11">
    <source>
        <dbReference type="ARBA" id="ARBA00022777"/>
    </source>
</evidence>
<dbReference type="EC" id="2.7.7.62" evidence="14"/>
<evidence type="ECO:0000256" key="9">
    <source>
        <dbReference type="ARBA" id="ARBA00022679"/>
    </source>
</evidence>
<accession>A0ABR6YD11</accession>